<reference evidence="2 3" key="1">
    <citation type="submission" date="2019-10" db="EMBL/GenBank/DDBJ databases">
        <title>Bifidobacterium from non-human primates.</title>
        <authorList>
            <person name="Modesto M."/>
        </authorList>
    </citation>
    <scope>NUCLEOTIDE SEQUENCE [LARGE SCALE GENOMIC DNA]</scope>
    <source>
        <strain evidence="2 3">TREC</strain>
    </source>
</reference>
<organism evidence="2 3">
    <name type="scientific">Bifidobacterium avesanii</name>
    <dbReference type="NCBI Taxonomy" id="1798157"/>
    <lineage>
        <taxon>Bacteria</taxon>
        <taxon>Bacillati</taxon>
        <taxon>Actinomycetota</taxon>
        <taxon>Actinomycetes</taxon>
        <taxon>Bifidobacteriales</taxon>
        <taxon>Bifidobacteriaceae</taxon>
        <taxon>Bifidobacterium</taxon>
    </lineage>
</organism>
<feature type="transmembrane region" description="Helical" evidence="1">
    <location>
        <begin position="40"/>
        <end position="59"/>
    </location>
</feature>
<evidence type="ECO:0000313" key="3">
    <source>
        <dbReference type="Proteomes" id="UP000469763"/>
    </source>
</evidence>
<evidence type="ECO:0000313" key="2">
    <source>
        <dbReference type="EMBL" id="NEG78962.1"/>
    </source>
</evidence>
<dbReference type="InterPro" id="IPR025101">
    <property type="entry name" value="DUF4012"/>
</dbReference>
<gene>
    <name evidence="2" type="ORF">GFD22_08280</name>
</gene>
<name>A0A7K3TIQ5_9BIFI</name>
<dbReference type="EMBL" id="WHZY01000013">
    <property type="protein sequence ID" value="NEG78962.1"/>
    <property type="molecule type" value="Genomic_DNA"/>
</dbReference>
<keyword evidence="1" id="KW-0472">Membrane</keyword>
<comment type="caution">
    <text evidence="2">The sequence shown here is derived from an EMBL/GenBank/DDBJ whole genome shotgun (WGS) entry which is preliminary data.</text>
</comment>
<dbReference type="Pfam" id="PF13196">
    <property type="entry name" value="DUF4012"/>
    <property type="match status" value="1"/>
</dbReference>
<dbReference type="AlphaFoldDB" id="A0A7K3TIQ5"/>
<accession>A0A7K3TIQ5</accession>
<dbReference type="OrthoDB" id="3223041at2"/>
<sequence length="621" mass="67672">MAAHVGRGTRSGAHSRYGAHARIPANSPVLKKHHPIRNTLLVLLLLILCAAGAAAYTGYRFYQQAMQVKDHEMQAVSLLKNVQNMKDLQSADALDQLIPQVKAHTAAAKEIAHGDLWQRAAQLPKYGTDIQTVQGMTDVVDSVVTDTLPKLSGVMKTLLGTSLSNGDGQVNLQPIVDAQSGFNDTSTLLQQQLEQLEALPQPTVPQVKSAYDQSVEQFTQITQTIKDVNDTLQVLPQFLGVNGARTYVVVAQTTSESRSSGGLVGSLGTMTADNGKIEVGDFHPNARFLNTYYGGSTDEQNVFDGPLVFRFDVRDTTANPDFDKVAERIRTIWNYSAYSSTKVDGVMMIDPVFIQEMVKLSGNITLDNGVTLTGDNTAEYLLNTIYKTVAISKQDYYFEYVAKTAMNNMFKGMKIDTMMKMVQSLGSLAEQRHLYMYTFHEDEAQNFQNAGFAKSSPSSEENPEVGIYLNQQNASKLDWYIKRKTVVTHTGTNADGSQNYHVSFTMTNTIPENDVSKYSWYLVGGNNGVGGAGTAVEKMLFYGPVGGSISNLKASGTGKVTDNAQKAKLNGKSLLTSVVYLASGASVTYDFDVTTSAKATAQLGVDQTPMGWLDTGVTYNR</sequence>
<dbReference type="Proteomes" id="UP000469763">
    <property type="component" value="Unassembled WGS sequence"/>
</dbReference>
<keyword evidence="1" id="KW-0812">Transmembrane</keyword>
<evidence type="ECO:0000256" key="1">
    <source>
        <dbReference type="SAM" id="Phobius"/>
    </source>
</evidence>
<keyword evidence="3" id="KW-1185">Reference proteome</keyword>
<proteinExistence type="predicted"/>
<keyword evidence="1" id="KW-1133">Transmembrane helix</keyword>
<protein>
    <submittedName>
        <fullName evidence="2">DUF4012 domain-containing protein</fullName>
    </submittedName>
</protein>